<dbReference type="RefSeq" id="XP_068362642.1">
    <property type="nucleotide sequence ID" value="XM_068502041.1"/>
</dbReference>
<comment type="caution">
    <text evidence="1">The sequence shown here is derived from an EMBL/GenBank/DDBJ whole genome shotgun (WGS) entry which is preliminary data.</text>
</comment>
<organism evidence="1 2">
    <name type="scientific">Tritrichomonas foetus</name>
    <dbReference type="NCBI Taxonomy" id="1144522"/>
    <lineage>
        <taxon>Eukaryota</taxon>
        <taxon>Metamonada</taxon>
        <taxon>Parabasalia</taxon>
        <taxon>Tritrichomonadida</taxon>
        <taxon>Tritrichomonadidae</taxon>
        <taxon>Tritrichomonas</taxon>
    </lineage>
</organism>
<keyword evidence="2" id="KW-1185">Reference proteome</keyword>
<dbReference type="EMBL" id="MLAK01000637">
    <property type="protein sequence ID" value="OHT09506.1"/>
    <property type="molecule type" value="Genomic_DNA"/>
</dbReference>
<accession>A0A1J4KER2</accession>
<name>A0A1J4KER2_9EUKA</name>
<proteinExistence type="predicted"/>
<dbReference type="AlphaFoldDB" id="A0A1J4KER2"/>
<evidence type="ECO:0000313" key="2">
    <source>
        <dbReference type="Proteomes" id="UP000179807"/>
    </source>
</evidence>
<dbReference type="GeneID" id="94836745"/>
<dbReference type="Proteomes" id="UP000179807">
    <property type="component" value="Unassembled WGS sequence"/>
</dbReference>
<gene>
    <name evidence="1" type="ORF">TRFO_21549</name>
</gene>
<protein>
    <submittedName>
        <fullName evidence="1">Uncharacterized protein</fullName>
    </submittedName>
</protein>
<sequence>MASYKTNPYRMKSSSLENSDDFTNVAQNDTSTLIINQIMENFKKNNIQFTTDAFFNFSRQHELFREFFSSSSEANFFLHYLLCELINIHPDLGFIVVEEMTQSVLINPIVEMLYYVPISHLCPSLIVIQHFIKKFKPSIENLEWILDFWFEFSSNLHRFKGTTFLECTKILANVLIWKKSFENEDTTAQFSKLHEKIQNFLSNEQIQNKLNDYFQGYTDILIDEYDILEQIVVVGIFKLIKTKGHCNFFTSGILCIRSLIENSLKIPSLKKYFRKFIKCCNGSANANDILFCLKYILENENSENEVDVPFFVNGIIISDLSYLQRVFYLEILHSQLSKISLYYISIPHWQYIVYTAFEMLIEGDRDLVLMANLINLLGSMLSITRDYKLDYLNDILCQLHNEYFEGGNELEEIDYFFQEKINKANVIEKNEITEIYQQGKNQSVENPLFINFLIELNNYFLIR</sequence>
<reference evidence="1" key="1">
    <citation type="submission" date="2016-10" db="EMBL/GenBank/DDBJ databases">
        <authorList>
            <person name="Benchimol M."/>
            <person name="Almeida L.G."/>
            <person name="Vasconcelos A.T."/>
            <person name="Perreira-Neves A."/>
            <person name="Rosa I.A."/>
            <person name="Tasca T."/>
            <person name="Bogo M.R."/>
            <person name="de Souza W."/>
        </authorList>
    </citation>
    <scope>NUCLEOTIDE SEQUENCE [LARGE SCALE GENOMIC DNA]</scope>
    <source>
        <strain evidence="1">K</strain>
    </source>
</reference>
<dbReference type="VEuPathDB" id="TrichDB:TRFO_21549"/>
<evidence type="ECO:0000313" key="1">
    <source>
        <dbReference type="EMBL" id="OHT09506.1"/>
    </source>
</evidence>